<dbReference type="InterPro" id="IPR011335">
    <property type="entry name" value="Restrct_endonuc-II-like"/>
</dbReference>
<dbReference type="Gene3D" id="3.40.960.10">
    <property type="entry name" value="VSR Endonuclease"/>
    <property type="match status" value="1"/>
</dbReference>
<dbReference type="CDD" id="cd01038">
    <property type="entry name" value="Endonuclease_DUF559"/>
    <property type="match status" value="1"/>
</dbReference>
<dbReference type="GO" id="GO:0004519">
    <property type="term" value="F:endonuclease activity"/>
    <property type="evidence" value="ECO:0007669"/>
    <property type="project" value="UniProtKB-KW"/>
</dbReference>
<dbReference type="InterPro" id="IPR047216">
    <property type="entry name" value="Endonuclease_DUF559_bact"/>
</dbReference>
<keyword evidence="2" id="KW-0540">Nuclease</keyword>
<dbReference type="Proteomes" id="UP001596036">
    <property type="component" value="Unassembled WGS sequence"/>
</dbReference>
<comment type="caution">
    <text evidence="2">The sequence shown here is derived from an EMBL/GenBank/DDBJ whole genome shotgun (WGS) entry which is preliminary data.</text>
</comment>
<organism evidence="2 3">
    <name type="scientific">Lysobacter yangpyeongensis</name>
    <dbReference type="NCBI Taxonomy" id="346182"/>
    <lineage>
        <taxon>Bacteria</taxon>
        <taxon>Pseudomonadati</taxon>
        <taxon>Pseudomonadota</taxon>
        <taxon>Gammaproteobacteria</taxon>
        <taxon>Lysobacterales</taxon>
        <taxon>Lysobacteraceae</taxon>
        <taxon>Lysobacter</taxon>
    </lineage>
</organism>
<protein>
    <submittedName>
        <fullName evidence="2">Endonuclease domain-containing protein</fullName>
    </submittedName>
</protein>
<dbReference type="InterPro" id="IPR007569">
    <property type="entry name" value="DUF559"/>
</dbReference>
<dbReference type="EMBL" id="JBHSNM010000008">
    <property type="protein sequence ID" value="MFC5571424.1"/>
    <property type="molecule type" value="Genomic_DNA"/>
</dbReference>
<evidence type="ECO:0000259" key="1">
    <source>
        <dbReference type="Pfam" id="PF04480"/>
    </source>
</evidence>
<dbReference type="RefSeq" id="WP_386756051.1">
    <property type="nucleotide sequence ID" value="NZ_JBHSNM010000008.1"/>
</dbReference>
<keyword evidence="2" id="KW-0378">Hydrolase</keyword>
<dbReference type="SUPFAM" id="SSF52980">
    <property type="entry name" value="Restriction endonuclease-like"/>
    <property type="match status" value="1"/>
</dbReference>
<dbReference type="Pfam" id="PF04480">
    <property type="entry name" value="DUF559"/>
    <property type="match status" value="1"/>
</dbReference>
<gene>
    <name evidence="2" type="ORF">ACFPN1_15290</name>
</gene>
<dbReference type="PANTHER" id="PTHR38590:SF1">
    <property type="entry name" value="BLL0828 PROTEIN"/>
    <property type="match status" value="1"/>
</dbReference>
<dbReference type="PANTHER" id="PTHR38590">
    <property type="entry name" value="BLL0828 PROTEIN"/>
    <property type="match status" value="1"/>
</dbReference>
<keyword evidence="3" id="KW-1185">Reference proteome</keyword>
<evidence type="ECO:0000313" key="3">
    <source>
        <dbReference type="Proteomes" id="UP001596036"/>
    </source>
</evidence>
<keyword evidence="2" id="KW-0255">Endonuclease</keyword>
<evidence type="ECO:0000313" key="2">
    <source>
        <dbReference type="EMBL" id="MFC5571424.1"/>
    </source>
</evidence>
<proteinExistence type="predicted"/>
<name>A0ABW0SR99_9GAMM</name>
<feature type="domain" description="DUF559" evidence="1">
    <location>
        <begin position="21"/>
        <end position="121"/>
    </location>
</feature>
<reference evidence="3" key="1">
    <citation type="journal article" date="2019" name="Int. J. Syst. Evol. Microbiol.">
        <title>The Global Catalogue of Microorganisms (GCM) 10K type strain sequencing project: providing services to taxonomists for standard genome sequencing and annotation.</title>
        <authorList>
            <consortium name="The Broad Institute Genomics Platform"/>
            <consortium name="The Broad Institute Genome Sequencing Center for Infectious Disease"/>
            <person name="Wu L."/>
            <person name="Ma J."/>
        </authorList>
    </citation>
    <scope>NUCLEOTIDE SEQUENCE [LARGE SCALE GENOMIC DNA]</scope>
    <source>
        <strain evidence="3">KACC 11407</strain>
    </source>
</reference>
<accession>A0ABW0SR99</accession>
<sequence length="148" mass="16764">MNNPTRKNTRTRARLPTATLESARALRGNMTDVEKELWYHLRAGRMQGAKFRRQHPIPPYVVDFYCDAFKLVIELDGSQHGVEVDRVRMRFLEKQGLRVLRFSNFDVLENRAAVLEAIWDIVAAPPLSPTPLPVGEGLQGKGKLKGSP</sequence>